<proteinExistence type="predicted"/>
<organism evidence="2 3">
    <name type="scientific">Callorhinus ursinus</name>
    <name type="common">Northern fur seal</name>
    <dbReference type="NCBI Taxonomy" id="34884"/>
    <lineage>
        <taxon>Eukaryota</taxon>
        <taxon>Metazoa</taxon>
        <taxon>Chordata</taxon>
        <taxon>Craniata</taxon>
        <taxon>Vertebrata</taxon>
        <taxon>Euteleostomi</taxon>
        <taxon>Mammalia</taxon>
        <taxon>Eutheria</taxon>
        <taxon>Laurasiatheria</taxon>
        <taxon>Carnivora</taxon>
        <taxon>Caniformia</taxon>
        <taxon>Pinnipedia</taxon>
        <taxon>Otariidae</taxon>
        <taxon>Callorhinus</taxon>
    </lineage>
</organism>
<dbReference type="InParanoid" id="A0A3Q7PBA5"/>
<accession>A0A3Q7PBA5</accession>
<feature type="region of interest" description="Disordered" evidence="1">
    <location>
        <begin position="1"/>
        <end position="174"/>
    </location>
</feature>
<dbReference type="RefSeq" id="XP_025713096.1">
    <property type="nucleotide sequence ID" value="XM_025857311.1"/>
</dbReference>
<sequence length="280" mass="28511">MECRRKDGMGCLGGREGHPEDGASCRVRFGGSGAEESQTQIQRFSERLGEFGEDGRSGRARRTPYSGDRVCEWSGQGNPSPAHGRPMRPASAPEAVGLASLGRSRRAERTSDPRVPHGGGSLRAKTAGSEAALGRPTNGSAARPAARAPPPSPAECEPAVNGGAAGPRLQNKGQAARGAAAGGCLAPCRGANGRSASRAAPAPPESRARADRGPGRMGAAGRGADRRAAVSTGGPGHCCAGGYFVATRGSCDCGRGRRHLLGVRAGGRGASGPHLWMFLF</sequence>
<evidence type="ECO:0000256" key="1">
    <source>
        <dbReference type="SAM" id="MobiDB-lite"/>
    </source>
</evidence>
<dbReference type="Proteomes" id="UP000286641">
    <property type="component" value="Unplaced"/>
</dbReference>
<keyword evidence="2" id="KW-1185">Reference proteome</keyword>
<feature type="region of interest" description="Disordered" evidence="1">
    <location>
        <begin position="192"/>
        <end position="233"/>
    </location>
</feature>
<feature type="compositionally biased region" description="Basic and acidic residues" evidence="1">
    <location>
        <begin position="44"/>
        <end position="57"/>
    </location>
</feature>
<evidence type="ECO:0000313" key="3">
    <source>
        <dbReference type="RefSeq" id="XP_025713096.1"/>
    </source>
</evidence>
<dbReference type="AlphaFoldDB" id="A0A3Q7PBA5"/>
<gene>
    <name evidence="3" type="primary">LOC112812512</name>
</gene>
<reference evidence="3" key="2">
    <citation type="submission" date="2025-08" db="UniProtKB">
        <authorList>
            <consortium name="RefSeq"/>
        </authorList>
    </citation>
    <scope>IDENTIFICATION</scope>
    <source>
        <tissue evidence="3">Blood</tissue>
    </source>
</reference>
<reference key="1">
    <citation type="submission" date="2019-01" db="UniProtKB">
        <authorList>
            <consortium name="RefSeq"/>
        </authorList>
    </citation>
    <scope>IDENTIFICATION</scope>
</reference>
<feature type="compositionally biased region" description="Basic and acidic residues" evidence="1">
    <location>
        <begin position="105"/>
        <end position="115"/>
    </location>
</feature>
<protein>
    <submittedName>
        <fullName evidence="3">Uncharacterized protein LOC112812512</fullName>
    </submittedName>
</protein>
<name>A0A3Q7PBA5_CALUR</name>
<evidence type="ECO:0000313" key="2">
    <source>
        <dbReference type="Proteomes" id="UP000286641"/>
    </source>
</evidence>